<organism evidence="7">
    <name type="scientific">marine sediment metagenome</name>
    <dbReference type="NCBI Taxonomy" id="412755"/>
    <lineage>
        <taxon>unclassified sequences</taxon>
        <taxon>metagenomes</taxon>
        <taxon>ecological metagenomes</taxon>
    </lineage>
</organism>
<feature type="domain" description="RNA polymerase Rpb2" evidence="6">
    <location>
        <begin position="2"/>
        <end position="36"/>
    </location>
</feature>
<dbReference type="GO" id="GO:0006351">
    <property type="term" value="P:DNA-templated transcription"/>
    <property type="evidence" value="ECO:0007669"/>
    <property type="project" value="InterPro"/>
</dbReference>
<keyword evidence="2" id="KW-0240">DNA-directed RNA polymerase</keyword>
<evidence type="ECO:0000256" key="5">
    <source>
        <dbReference type="ARBA" id="ARBA00023163"/>
    </source>
</evidence>
<dbReference type="GO" id="GO:0003677">
    <property type="term" value="F:DNA binding"/>
    <property type="evidence" value="ECO:0007669"/>
    <property type="project" value="InterPro"/>
</dbReference>
<dbReference type="GO" id="GO:0003899">
    <property type="term" value="F:DNA-directed RNA polymerase activity"/>
    <property type="evidence" value="ECO:0007669"/>
    <property type="project" value="UniProtKB-EC"/>
</dbReference>
<dbReference type="InterPro" id="IPR007645">
    <property type="entry name" value="RNA_pol_Rpb2_3"/>
</dbReference>
<proteinExistence type="predicted"/>
<dbReference type="AlphaFoldDB" id="X1D869"/>
<gene>
    <name evidence="7" type="ORF">S01H4_60560</name>
</gene>
<evidence type="ECO:0000256" key="2">
    <source>
        <dbReference type="ARBA" id="ARBA00022478"/>
    </source>
</evidence>
<dbReference type="GO" id="GO:0000428">
    <property type="term" value="C:DNA-directed RNA polymerase complex"/>
    <property type="evidence" value="ECO:0007669"/>
    <property type="project" value="UniProtKB-KW"/>
</dbReference>
<dbReference type="SUPFAM" id="SSF64484">
    <property type="entry name" value="beta and beta-prime subunits of DNA dependent RNA-polymerase"/>
    <property type="match status" value="1"/>
</dbReference>
<dbReference type="Gene3D" id="3.90.1100.10">
    <property type="match status" value="1"/>
</dbReference>
<feature type="non-terminal residue" evidence="7">
    <location>
        <position position="1"/>
    </location>
</feature>
<keyword evidence="3" id="KW-0808">Transferase</keyword>
<evidence type="ECO:0000256" key="1">
    <source>
        <dbReference type="ARBA" id="ARBA00012418"/>
    </source>
</evidence>
<evidence type="ECO:0000256" key="3">
    <source>
        <dbReference type="ARBA" id="ARBA00022679"/>
    </source>
</evidence>
<dbReference type="EC" id="2.7.7.6" evidence="1"/>
<sequence>GTLSHLRRVISPLSRSQPHFEARDLHPTQWGKICSI</sequence>
<dbReference type="Pfam" id="PF04565">
    <property type="entry name" value="RNA_pol_Rpb2_3"/>
    <property type="match status" value="1"/>
</dbReference>
<accession>X1D869</accession>
<name>X1D869_9ZZZZ</name>
<protein>
    <recommendedName>
        <fullName evidence="1">DNA-directed RNA polymerase</fullName>
        <ecNumber evidence="1">2.7.7.6</ecNumber>
    </recommendedName>
</protein>
<reference evidence="7" key="1">
    <citation type="journal article" date="2014" name="Front. Microbiol.">
        <title>High frequency of phylogenetically diverse reductive dehalogenase-homologous genes in deep subseafloor sedimentary metagenomes.</title>
        <authorList>
            <person name="Kawai M."/>
            <person name="Futagami T."/>
            <person name="Toyoda A."/>
            <person name="Takaki Y."/>
            <person name="Nishi S."/>
            <person name="Hori S."/>
            <person name="Arai W."/>
            <person name="Tsubouchi T."/>
            <person name="Morono Y."/>
            <person name="Uchiyama I."/>
            <person name="Ito T."/>
            <person name="Fujiyama A."/>
            <person name="Inagaki F."/>
            <person name="Takami H."/>
        </authorList>
    </citation>
    <scope>NUCLEOTIDE SEQUENCE</scope>
    <source>
        <strain evidence="7">Expedition CK06-06</strain>
    </source>
</reference>
<dbReference type="EMBL" id="BART01035736">
    <property type="protein sequence ID" value="GAH16946.1"/>
    <property type="molecule type" value="Genomic_DNA"/>
</dbReference>
<evidence type="ECO:0000256" key="4">
    <source>
        <dbReference type="ARBA" id="ARBA00022695"/>
    </source>
</evidence>
<keyword evidence="5" id="KW-0804">Transcription</keyword>
<comment type="caution">
    <text evidence="7">The sequence shown here is derived from an EMBL/GenBank/DDBJ whole genome shotgun (WGS) entry which is preliminary data.</text>
</comment>
<evidence type="ECO:0000313" key="7">
    <source>
        <dbReference type="EMBL" id="GAH16946.1"/>
    </source>
</evidence>
<keyword evidence="4" id="KW-0548">Nucleotidyltransferase</keyword>
<evidence type="ECO:0000259" key="6">
    <source>
        <dbReference type="Pfam" id="PF04565"/>
    </source>
</evidence>